<dbReference type="GO" id="GO:0003774">
    <property type="term" value="F:cytoskeletal motor activity"/>
    <property type="evidence" value="ECO:0007669"/>
    <property type="project" value="InterPro"/>
</dbReference>
<name>A0A1Y1QX40_9GAMM</name>
<evidence type="ECO:0000313" key="4">
    <source>
        <dbReference type="Proteomes" id="UP000192491"/>
    </source>
</evidence>
<dbReference type="InterPro" id="IPR001172">
    <property type="entry name" value="FliN_T3SS_HrcQb"/>
</dbReference>
<dbReference type="GO" id="GO:0009425">
    <property type="term" value="C:bacterial-type flagellum basal body"/>
    <property type="evidence" value="ECO:0007669"/>
    <property type="project" value="InterPro"/>
</dbReference>
<protein>
    <recommendedName>
        <fullName evidence="2">Flagellar motor switch protein FliN-like C-terminal domain-containing protein</fullName>
    </recommendedName>
</protein>
<dbReference type="NCBIfam" id="TIGR02551">
    <property type="entry name" value="SpaO_YscQ"/>
    <property type="match status" value="1"/>
</dbReference>
<dbReference type="GO" id="GO:0050918">
    <property type="term" value="P:positive chemotaxis"/>
    <property type="evidence" value="ECO:0007669"/>
    <property type="project" value="TreeGrafter"/>
</dbReference>
<dbReference type="Pfam" id="PF01052">
    <property type="entry name" value="FliMN_C"/>
    <property type="match status" value="1"/>
</dbReference>
<comment type="caution">
    <text evidence="3">The sequence shown here is derived from an EMBL/GenBank/DDBJ whole genome shotgun (WGS) entry which is preliminary data.</text>
</comment>
<reference evidence="3 4" key="1">
    <citation type="submission" date="2017-01" db="EMBL/GenBank/DDBJ databases">
        <title>Novel large sulfur bacteria in the metagenomes of groundwater-fed chemosynthetic microbial mats in the Lake Huron basin.</title>
        <authorList>
            <person name="Sharrar A.M."/>
            <person name="Flood B.E."/>
            <person name="Bailey J.V."/>
            <person name="Jones D.S."/>
            <person name="Biddanda B."/>
            <person name="Ruberg S.A."/>
            <person name="Marcus D.N."/>
            <person name="Dick G.J."/>
        </authorList>
    </citation>
    <scope>NUCLEOTIDE SEQUENCE [LARGE SCALE GENOMIC DNA]</scope>
    <source>
        <strain evidence="3">A8</strain>
    </source>
</reference>
<gene>
    <name evidence="3" type="ORF">BWK73_05575</name>
</gene>
<accession>A0A1Y1QX40</accession>
<dbReference type="InterPro" id="IPR036429">
    <property type="entry name" value="SpoA-like_sf"/>
</dbReference>
<dbReference type="Gene3D" id="2.30.330.10">
    <property type="entry name" value="SpoA-like"/>
    <property type="match status" value="1"/>
</dbReference>
<dbReference type="SUPFAM" id="SSF101801">
    <property type="entry name" value="Surface presentation of antigens (SPOA)"/>
    <property type="match status" value="1"/>
</dbReference>
<dbReference type="PANTHER" id="PTHR30034:SF6">
    <property type="entry name" value="YOP PROTEINS TRANSLOCATION PROTEIN Q"/>
    <property type="match status" value="1"/>
</dbReference>
<organism evidence="3 4">
    <name type="scientific">Thiothrix lacustris</name>
    <dbReference type="NCBI Taxonomy" id="525917"/>
    <lineage>
        <taxon>Bacteria</taxon>
        <taxon>Pseudomonadati</taxon>
        <taxon>Pseudomonadota</taxon>
        <taxon>Gammaproteobacteria</taxon>
        <taxon>Thiotrichales</taxon>
        <taxon>Thiotrichaceae</taxon>
        <taxon>Thiothrix</taxon>
    </lineage>
</organism>
<proteinExistence type="inferred from homology"/>
<dbReference type="AlphaFoldDB" id="A0A1Y1QX40"/>
<sequence>MRNRQILFTPIKFPNQAPLATRLNNMLLNKSAGMHLPLDDKRVAHVRIQPGESDTQSLCPISMTLELGGTMAGLWLSAWPLAERIKQFLPDGLLHELPENLAISIIENALAPLLHQAETGLGLQLTLQSMSADPLSTQYTLPLGFSIQILEPDNRQVLQEIFGILMLDPHLYLHLQERLRHWPSDTNQDWEEHATPLWLEISHAVFSMQEINQLQPSDLILLEDTRFEDEGLLRLCLDSGYCCEATLSETTPATLTINTEWMPMSDNEQKQNIEHISQIPVQLSFDVGEKTLSFNEVRQLRPGYILELGKSLPEIIQIRSQHRLIGTGELVEINGRIAVRIINLFNKKAKSA</sequence>
<feature type="domain" description="Flagellar motor switch protein FliN-like C-terminal" evidence="2">
    <location>
        <begin position="274"/>
        <end position="344"/>
    </location>
</feature>
<dbReference type="InterPro" id="IPR001543">
    <property type="entry name" value="FliN-like_C"/>
</dbReference>
<dbReference type="Proteomes" id="UP000192491">
    <property type="component" value="Unassembled WGS sequence"/>
</dbReference>
<dbReference type="GO" id="GO:0071978">
    <property type="term" value="P:bacterial-type flagellum-dependent swarming motility"/>
    <property type="evidence" value="ECO:0007669"/>
    <property type="project" value="TreeGrafter"/>
</dbReference>
<dbReference type="EMBL" id="MTEJ01000010">
    <property type="protein sequence ID" value="OQX15851.1"/>
    <property type="molecule type" value="Genomic_DNA"/>
</dbReference>
<dbReference type="PANTHER" id="PTHR30034">
    <property type="entry name" value="FLAGELLAR MOTOR SWITCH PROTEIN FLIM"/>
    <property type="match status" value="1"/>
</dbReference>
<dbReference type="PRINTS" id="PR00956">
    <property type="entry name" value="FLGMOTORFLIN"/>
</dbReference>
<evidence type="ECO:0000313" key="3">
    <source>
        <dbReference type="EMBL" id="OQX15851.1"/>
    </source>
</evidence>
<evidence type="ECO:0000256" key="1">
    <source>
        <dbReference type="ARBA" id="ARBA00009226"/>
    </source>
</evidence>
<dbReference type="InterPro" id="IPR013385">
    <property type="entry name" value="T3SS_SpaO/YscQ/SpaO"/>
</dbReference>
<evidence type="ECO:0000259" key="2">
    <source>
        <dbReference type="Pfam" id="PF01052"/>
    </source>
</evidence>
<dbReference type="GO" id="GO:0030254">
    <property type="term" value="P:protein secretion by the type III secretion system"/>
    <property type="evidence" value="ECO:0007669"/>
    <property type="project" value="InterPro"/>
</dbReference>
<comment type="similarity">
    <text evidence="1">Belongs to the FliN/MopA/SpaO family.</text>
</comment>